<reference evidence="2" key="1">
    <citation type="journal article" date="2021" name="PeerJ">
        <title>Extensive microbial diversity within the chicken gut microbiome revealed by metagenomics and culture.</title>
        <authorList>
            <person name="Gilroy R."/>
            <person name="Ravi A."/>
            <person name="Getino M."/>
            <person name="Pursley I."/>
            <person name="Horton D.L."/>
            <person name="Alikhan N.F."/>
            <person name="Baker D."/>
            <person name="Gharbi K."/>
            <person name="Hall N."/>
            <person name="Watson M."/>
            <person name="Adriaenssens E.M."/>
            <person name="Foster-Nyarko E."/>
            <person name="Jarju S."/>
            <person name="Secka A."/>
            <person name="Antonio M."/>
            <person name="Oren A."/>
            <person name="Chaudhuri R.R."/>
            <person name="La Ragione R."/>
            <person name="Hildebrand F."/>
            <person name="Pallen M.J."/>
        </authorList>
    </citation>
    <scope>NUCLEOTIDE SEQUENCE</scope>
    <source>
        <strain evidence="2">CHK187-5294</strain>
    </source>
</reference>
<evidence type="ECO:0000313" key="2">
    <source>
        <dbReference type="EMBL" id="HIZ04173.1"/>
    </source>
</evidence>
<evidence type="ECO:0000256" key="1">
    <source>
        <dbReference type="SAM" id="SignalP"/>
    </source>
</evidence>
<dbReference type="AlphaFoldDB" id="A0A9D2IEJ9"/>
<sequence length="377" mass="41940">MRKLKRKHLVLFLLVVTAIACAGILAACQKKHVHSLSPTAAVEATCTKDGNSAFWHCAECDKYFSDEAGKNEITLESTRLPALGHAYGEPEWTWNETSSAQAVFSCTRSGCEHRRTETDEAPASKEISPAGCEEEGAMLYTATVTFNGKQYTSEKEAAIPAAHDWSETPEWKWTWFGTATVRATFTCSVCQKTETLTTKEYTTEVVGELSCTEDGQQKHTAEISFNGKTYQNSYITYFEARPHPAEVVEHYECLAPTCESDGHYEYWHCTRCGEYFSEYDINNDGDEFLLDCNKTTLANTVLSKRGHLYGEPTWEWNGTSSAQAVFTCTRSGCEHTQKETAQITSKTIDGEIVYVATVTFNGKQYTDGKSENESAAA</sequence>
<reference evidence="2" key="2">
    <citation type="submission" date="2021-04" db="EMBL/GenBank/DDBJ databases">
        <authorList>
            <person name="Gilroy R."/>
        </authorList>
    </citation>
    <scope>NUCLEOTIDE SEQUENCE</scope>
    <source>
        <strain evidence="2">CHK187-5294</strain>
    </source>
</reference>
<protein>
    <recommendedName>
        <fullName evidence="4">Ig-like domain-containing protein</fullName>
    </recommendedName>
</protein>
<proteinExistence type="predicted"/>
<name>A0A9D2IEJ9_9FIRM</name>
<keyword evidence="1" id="KW-0732">Signal</keyword>
<dbReference type="PROSITE" id="PS51257">
    <property type="entry name" value="PROKAR_LIPOPROTEIN"/>
    <property type="match status" value="1"/>
</dbReference>
<feature type="chain" id="PRO_5038394379" description="Ig-like domain-containing protein" evidence="1">
    <location>
        <begin position="23"/>
        <end position="377"/>
    </location>
</feature>
<organism evidence="2 3">
    <name type="scientific">Candidatus Borkfalkia avistercoris</name>
    <dbReference type="NCBI Taxonomy" id="2838504"/>
    <lineage>
        <taxon>Bacteria</taxon>
        <taxon>Bacillati</taxon>
        <taxon>Bacillota</taxon>
        <taxon>Clostridia</taxon>
        <taxon>Christensenellales</taxon>
        <taxon>Christensenellaceae</taxon>
        <taxon>Candidatus Borkfalkia</taxon>
    </lineage>
</organism>
<evidence type="ECO:0000313" key="3">
    <source>
        <dbReference type="Proteomes" id="UP000824132"/>
    </source>
</evidence>
<comment type="caution">
    <text evidence="2">The sequence shown here is derived from an EMBL/GenBank/DDBJ whole genome shotgun (WGS) entry which is preliminary data.</text>
</comment>
<accession>A0A9D2IEJ9</accession>
<dbReference type="Proteomes" id="UP000824132">
    <property type="component" value="Unassembled WGS sequence"/>
</dbReference>
<evidence type="ECO:0008006" key="4">
    <source>
        <dbReference type="Google" id="ProtNLM"/>
    </source>
</evidence>
<dbReference type="EMBL" id="DXCL01000046">
    <property type="protein sequence ID" value="HIZ04173.1"/>
    <property type="molecule type" value="Genomic_DNA"/>
</dbReference>
<gene>
    <name evidence="2" type="ORF">H9727_07805</name>
</gene>
<feature type="signal peptide" evidence="1">
    <location>
        <begin position="1"/>
        <end position="22"/>
    </location>
</feature>